<dbReference type="GO" id="GO:0004851">
    <property type="term" value="F:uroporphyrin-III C-methyltransferase activity"/>
    <property type="evidence" value="ECO:0007669"/>
    <property type="project" value="UniProtKB-EC"/>
</dbReference>
<dbReference type="Gene3D" id="3.40.1010.10">
    <property type="entry name" value="Cobalt-precorrin-4 Transmethylase, Domain 1"/>
    <property type="match status" value="1"/>
</dbReference>
<proteinExistence type="inferred from homology"/>
<dbReference type="STRING" id="690567.2218"/>
<dbReference type="GO" id="GO:0019354">
    <property type="term" value="P:siroheme biosynthetic process"/>
    <property type="evidence" value="ECO:0007669"/>
    <property type="project" value="InterPro"/>
</dbReference>
<dbReference type="SUPFAM" id="SSF53790">
    <property type="entry name" value="Tetrapyrrole methylase"/>
    <property type="match status" value="1"/>
</dbReference>
<organism evidence="9 10">
    <name type="scientific">Syntrophomonas zehnderi OL-4</name>
    <dbReference type="NCBI Taxonomy" id="690567"/>
    <lineage>
        <taxon>Bacteria</taxon>
        <taxon>Bacillati</taxon>
        <taxon>Bacillota</taxon>
        <taxon>Clostridia</taxon>
        <taxon>Eubacteriales</taxon>
        <taxon>Syntrophomonadaceae</taxon>
        <taxon>Syntrophomonas</taxon>
    </lineage>
</organism>
<evidence type="ECO:0000256" key="6">
    <source>
        <dbReference type="RuleBase" id="RU003960"/>
    </source>
</evidence>
<keyword evidence="10" id="KW-1185">Reference proteome</keyword>
<dbReference type="OrthoDB" id="9815856at2"/>
<dbReference type="PROSITE" id="PS00840">
    <property type="entry name" value="SUMT_2"/>
    <property type="match status" value="1"/>
</dbReference>
<dbReference type="InterPro" id="IPR014776">
    <property type="entry name" value="4pyrrole_Mease_sub2"/>
</dbReference>
<evidence type="ECO:0000313" key="10">
    <source>
        <dbReference type="Proteomes" id="UP000045545"/>
    </source>
</evidence>
<dbReference type="Gene3D" id="3.40.50.10090">
    <property type="match status" value="2"/>
</dbReference>
<dbReference type="RefSeq" id="WP_046498857.1">
    <property type="nucleotide sequence ID" value="NZ_CGIH01000038.1"/>
</dbReference>
<dbReference type="CDD" id="cd11642">
    <property type="entry name" value="SUMT"/>
    <property type="match status" value="1"/>
</dbReference>
<protein>
    <recommendedName>
        <fullName evidence="1">uroporphyrinogen-III C-methyltransferase</fullName>
        <ecNumber evidence="1">2.1.1.107</ecNumber>
    </recommendedName>
</protein>
<dbReference type="CDD" id="cd06578">
    <property type="entry name" value="HemD"/>
    <property type="match status" value="1"/>
</dbReference>
<dbReference type="PANTHER" id="PTHR45790:SF3">
    <property type="entry name" value="S-ADENOSYL-L-METHIONINE-DEPENDENT UROPORPHYRINOGEN III METHYLTRANSFERASE, CHLOROPLASTIC"/>
    <property type="match status" value="1"/>
</dbReference>
<evidence type="ECO:0000256" key="3">
    <source>
        <dbReference type="ARBA" id="ARBA00022679"/>
    </source>
</evidence>
<dbReference type="GO" id="GO:0004852">
    <property type="term" value="F:uroporphyrinogen-III synthase activity"/>
    <property type="evidence" value="ECO:0007669"/>
    <property type="project" value="InterPro"/>
</dbReference>
<evidence type="ECO:0000259" key="7">
    <source>
        <dbReference type="Pfam" id="PF00590"/>
    </source>
</evidence>
<keyword evidence="3 6" id="KW-0808">Transferase</keyword>
<feature type="domain" description="Tetrapyrrole methylase" evidence="7">
    <location>
        <begin position="7"/>
        <end position="218"/>
    </location>
</feature>
<keyword evidence="2 6" id="KW-0489">Methyltransferase</keyword>
<dbReference type="InterPro" id="IPR050161">
    <property type="entry name" value="Siro_Cobalamin_biosynth"/>
</dbReference>
<dbReference type="InterPro" id="IPR003754">
    <property type="entry name" value="4pyrrol_synth_uPrphyn_synth"/>
</dbReference>
<dbReference type="EMBL" id="CGIH01000038">
    <property type="protein sequence ID" value="CFX92522.1"/>
    <property type="molecule type" value="Genomic_DNA"/>
</dbReference>
<evidence type="ECO:0000259" key="8">
    <source>
        <dbReference type="Pfam" id="PF02602"/>
    </source>
</evidence>
<reference evidence="9 10" key="1">
    <citation type="submission" date="2015-03" db="EMBL/GenBank/DDBJ databases">
        <authorList>
            <person name="Murphy D."/>
        </authorList>
    </citation>
    <scope>NUCLEOTIDE SEQUENCE [LARGE SCALE GENOMIC DNA]</scope>
    <source>
        <strain evidence="9 10">OL-4</strain>
    </source>
</reference>
<gene>
    <name evidence="9" type="ORF">2218</name>
</gene>
<dbReference type="InterPro" id="IPR003043">
    <property type="entry name" value="Uropor_MeTrfase_CS"/>
</dbReference>
<dbReference type="Gene3D" id="3.30.950.10">
    <property type="entry name" value="Methyltransferase, Cobalt-precorrin-4 Transmethylase, Domain 2"/>
    <property type="match status" value="1"/>
</dbReference>
<dbReference type="FunFam" id="3.40.50.10090:FF:000001">
    <property type="entry name" value="Bifunctional uroporphyrinogen-III C-methyltransferase/uroporphyrinogen-III synthase"/>
    <property type="match status" value="1"/>
</dbReference>
<dbReference type="NCBIfam" id="TIGR01469">
    <property type="entry name" value="cobA_cysG_Cterm"/>
    <property type="match status" value="1"/>
</dbReference>
<dbReference type="InterPro" id="IPR036108">
    <property type="entry name" value="4pyrrol_syn_uPrphyn_synt_sf"/>
</dbReference>
<dbReference type="Pfam" id="PF02602">
    <property type="entry name" value="HEM4"/>
    <property type="match status" value="1"/>
</dbReference>
<dbReference type="FunFam" id="3.40.1010.10:FF:000001">
    <property type="entry name" value="Siroheme synthase"/>
    <property type="match status" value="1"/>
</dbReference>
<dbReference type="NCBIfam" id="NF004790">
    <property type="entry name" value="PRK06136.1"/>
    <property type="match status" value="1"/>
</dbReference>
<dbReference type="PANTHER" id="PTHR45790">
    <property type="entry name" value="SIROHEME SYNTHASE-RELATED"/>
    <property type="match status" value="1"/>
</dbReference>
<evidence type="ECO:0000256" key="1">
    <source>
        <dbReference type="ARBA" id="ARBA00012162"/>
    </source>
</evidence>
<comment type="similarity">
    <text evidence="6">Belongs to the precorrin methyltransferase family.</text>
</comment>
<dbReference type="FunFam" id="3.30.950.10:FF:000001">
    <property type="entry name" value="Siroheme synthase"/>
    <property type="match status" value="1"/>
</dbReference>
<dbReference type="SUPFAM" id="SSF69618">
    <property type="entry name" value="HemD-like"/>
    <property type="match status" value="1"/>
</dbReference>
<dbReference type="Pfam" id="PF00590">
    <property type="entry name" value="TP_methylase"/>
    <property type="match status" value="1"/>
</dbReference>
<accession>A0A0E4C9C0</accession>
<evidence type="ECO:0000256" key="4">
    <source>
        <dbReference type="ARBA" id="ARBA00022691"/>
    </source>
</evidence>
<sequence length="517" mass="56657">MDKKGFVYLVGAGPGDPGLFTIKGKQVLQEAEVVVYDRLVGEEILAYANPDAELIYVGKASSQHTLNQDEINALLVKKAAQGKLVVRLKGGDPFVFGRGGEEALYVRENGFDFAVIPGITSAIAVPAYAGIPVTHREATSSFAVITGHERPGKEISSINWAQISTGIGTLVFLMGVENLEYIVTQLVTNGRSPQTPVALIRNGTRADQEVVSGTLEDIVERVVRADLQPPAIIVVGDTVNLRQSLMWLENKPLWGQRILVTRSRTQASVLAEKIRQLGGKAIEFPTIEIKEEVDLKNLYQSFESLGEYDWLIFTSTNAVDIFFKKLRGQGRDIRSLSGLKICAIGPATAANLENRGLVIDIIPEEYKAEGIIEKLGNLITPGQKVLLPRARGAREILPQSLREMGAQVDECYLYQAVIPKSANRADWDEMFNAGLDYITFTSSSTVTNFVNIIGQEQVQILNRQTKISCIGPITAKTAQENGFNVDITAEKYTIDGLVDALLRDVDANKKKAQLKKE</sequence>
<keyword evidence="5" id="KW-0627">Porphyrin biosynthesis</keyword>
<dbReference type="AlphaFoldDB" id="A0A0E4C9C0"/>
<dbReference type="Proteomes" id="UP000045545">
    <property type="component" value="Unassembled WGS sequence"/>
</dbReference>
<dbReference type="InterPro" id="IPR035996">
    <property type="entry name" value="4pyrrol_Methylase_sf"/>
</dbReference>
<dbReference type="EC" id="2.1.1.107" evidence="1"/>
<name>A0A0E4C9C0_9FIRM</name>
<dbReference type="InterPro" id="IPR014777">
    <property type="entry name" value="4pyrrole_Mease_sub1"/>
</dbReference>
<evidence type="ECO:0000313" key="9">
    <source>
        <dbReference type="EMBL" id="CFX92522.1"/>
    </source>
</evidence>
<feature type="domain" description="Tetrapyrrole biosynthesis uroporphyrinogen III synthase" evidence="8">
    <location>
        <begin position="269"/>
        <end position="498"/>
    </location>
</feature>
<evidence type="ECO:0000256" key="5">
    <source>
        <dbReference type="ARBA" id="ARBA00023244"/>
    </source>
</evidence>
<evidence type="ECO:0000256" key="2">
    <source>
        <dbReference type="ARBA" id="ARBA00022603"/>
    </source>
</evidence>
<keyword evidence="4" id="KW-0949">S-adenosyl-L-methionine</keyword>
<dbReference type="InterPro" id="IPR006366">
    <property type="entry name" value="CobA/CysG_C"/>
</dbReference>
<dbReference type="InterPro" id="IPR000878">
    <property type="entry name" value="4pyrrol_Mease"/>
</dbReference>
<dbReference type="GO" id="GO:0032259">
    <property type="term" value="P:methylation"/>
    <property type="evidence" value="ECO:0007669"/>
    <property type="project" value="UniProtKB-KW"/>
</dbReference>